<dbReference type="STRING" id="1267021.FPB0191_00884"/>
<dbReference type="SUPFAM" id="SSF53756">
    <property type="entry name" value="UDP-Glycosyltransferase/glycogen phosphorylase"/>
    <property type="match status" value="1"/>
</dbReference>
<dbReference type="Gene3D" id="3.40.630.30">
    <property type="match status" value="1"/>
</dbReference>
<evidence type="ECO:0000256" key="2">
    <source>
        <dbReference type="PIRSR" id="PIRSR620023-2"/>
    </source>
</evidence>
<feature type="binding site" evidence="2">
    <location>
        <position position="176"/>
    </location>
    <ligand>
        <name>substrate</name>
    </ligand>
</feature>
<dbReference type="InterPro" id="IPR016181">
    <property type="entry name" value="Acyl_CoA_acyltransferase"/>
</dbReference>
<feature type="active site" description="Proton acceptor" evidence="1">
    <location>
        <position position="17"/>
    </location>
</feature>
<reference evidence="4 5" key="1">
    <citation type="journal article" date="2014" name="Appl. Environ. Microbiol.">
        <title>Gut symbionts from distinct hosts exhibit genotoxic activity via divergent colibactin biosynthetic pathways.</title>
        <authorList>
            <person name="Engel P."/>
            <person name="Vizcaino M.I."/>
            <person name="Crawford J.M."/>
        </authorList>
    </citation>
    <scope>NUCLEOTIDE SEQUENCE [LARGE SCALE GENOMIC DNA]</scope>
    <source>
        <strain evidence="4 5">PEB0191</strain>
    </source>
</reference>
<dbReference type="InterPro" id="IPR007235">
    <property type="entry name" value="Glyco_trans_28_C"/>
</dbReference>
<dbReference type="SUPFAM" id="SSF55729">
    <property type="entry name" value="Acyl-CoA N-acyltransferases (Nat)"/>
    <property type="match status" value="1"/>
</dbReference>
<accession>A0A0A7RZG5</accession>
<dbReference type="GO" id="GO:0016758">
    <property type="term" value="F:hexosyltransferase activity"/>
    <property type="evidence" value="ECO:0007669"/>
    <property type="project" value="InterPro"/>
</dbReference>
<dbReference type="Proteomes" id="UP000030901">
    <property type="component" value="Chromosome"/>
</dbReference>
<dbReference type="PANTHER" id="PTHR43415">
    <property type="entry name" value="SPERMIDINE N(1)-ACETYLTRANSFERASE"/>
    <property type="match status" value="1"/>
</dbReference>
<dbReference type="PANTHER" id="PTHR43415:SF3">
    <property type="entry name" value="GNAT-FAMILY ACETYLTRANSFERASE"/>
    <property type="match status" value="1"/>
</dbReference>
<dbReference type="InterPro" id="IPR000182">
    <property type="entry name" value="GNAT_dom"/>
</dbReference>
<dbReference type="Gene3D" id="3.40.50.11190">
    <property type="match status" value="1"/>
</dbReference>
<dbReference type="OrthoDB" id="9788924at2"/>
<dbReference type="NCBIfam" id="TIGR03590">
    <property type="entry name" value="PseG"/>
    <property type="match status" value="1"/>
</dbReference>
<dbReference type="GO" id="GO:0016747">
    <property type="term" value="F:acyltransferase activity, transferring groups other than amino-acyl groups"/>
    <property type="evidence" value="ECO:0007669"/>
    <property type="project" value="InterPro"/>
</dbReference>
<evidence type="ECO:0000256" key="1">
    <source>
        <dbReference type="PIRSR" id="PIRSR620023-1"/>
    </source>
</evidence>
<feature type="domain" description="N-acetyltransferase" evidence="3">
    <location>
        <begin position="373"/>
        <end position="516"/>
    </location>
</feature>
<gene>
    <name evidence="4" type="ORF">FPB0191_00884</name>
</gene>
<evidence type="ECO:0000313" key="4">
    <source>
        <dbReference type="EMBL" id="AJA44710.1"/>
    </source>
</evidence>
<dbReference type="RefSeq" id="WP_052236755.1">
    <property type="nucleotide sequence ID" value="NZ_CP009056.1"/>
</dbReference>
<name>A0A0A7RZG5_FRIPE</name>
<evidence type="ECO:0000259" key="3">
    <source>
        <dbReference type="PROSITE" id="PS51186"/>
    </source>
</evidence>
<dbReference type="Gene3D" id="3.40.50.2000">
    <property type="entry name" value="Glycogen Phosphorylase B"/>
    <property type="match status" value="1"/>
</dbReference>
<dbReference type="Pfam" id="PF13302">
    <property type="entry name" value="Acetyltransf_3"/>
    <property type="match status" value="1"/>
</dbReference>
<organism evidence="4 5">
    <name type="scientific">Frischella perrara</name>
    <dbReference type="NCBI Taxonomy" id="1267021"/>
    <lineage>
        <taxon>Bacteria</taxon>
        <taxon>Pseudomonadati</taxon>
        <taxon>Pseudomonadota</taxon>
        <taxon>Gammaproteobacteria</taxon>
        <taxon>Orbales</taxon>
        <taxon>Orbaceae</taxon>
        <taxon>Frischella</taxon>
    </lineage>
</organism>
<sequence>MNIVFRVDAAQHIGSGHVMRCLTLADELSQHGVNCIFISREFEGNLFSLIKEKGYLLYSLSSPITSLYQNPNQLVPHEHWLGVNYEVDAKQTIDILNMISIKIDWLIVDHYAIDSRWEEIVKPYVQKIMIIDDLADRQHDCDLLLDQTYQRNKTAYDNNKVKSQHYLLGSKYCLLRNEFLENRNKTLQYFDHEYIDDTSKRILISMGGVDKDNITGKILDSLSDINLLPDDELHIIMGKNAKWLTNIKNTVMNFKCKTYVYHDIRNVAEIMSRCNLAIGAGGTTTWERCSLGLPSIIISIAENQNLIIEELVKCGASWFAGRATSLNKSTLESIIKHAIFDKFSLYSLSKICRDICDGYGTKRVVNIMLSNEFNFDFITEDDIPILYQWRNHEHTRKMSFNSSPIIYQDHVNWMKNKLKDESFVFLKIINFQQETIGCIRLFLNNDESEISIYLDPDKLGEGLGSRILCQFTPWVKENLPQIKYIKARIKSENKASIKVFERSGYKMISSDYILNL</sequence>
<dbReference type="KEGG" id="fpp:FPB0191_00884"/>
<dbReference type="Pfam" id="PF04101">
    <property type="entry name" value="Glyco_tran_28_C"/>
    <property type="match status" value="1"/>
</dbReference>
<dbReference type="PROSITE" id="PS51186">
    <property type="entry name" value="GNAT"/>
    <property type="match status" value="1"/>
</dbReference>
<dbReference type="InterPro" id="IPR020023">
    <property type="entry name" value="PseG"/>
</dbReference>
<dbReference type="HOGENOM" id="CLU_023406_0_1_6"/>
<dbReference type="EMBL" id="CP009056">
    <property type="protein sequence ID" value="AJA44710.1"/>
    <property type="molecule type" value="Genomic_DNA"/>
</dbReference>
<dbReference type="AlphaFoldDB" id="A0A0A7RZG5"/>
<proteinExistence type="predicted"/>
<evidence type="ECO:0000313" key="5">
    <source>
        <dbReference type="Proteomes" id="UP000030901"/>
    </source>
</evidence>
<feature type="binding site" evidence="2">
    <location>
        <position position="287"/>
    </location>
    <ligand>
        <name>substrate</name>
    </ligand>
</feature>
<protein>
    <submittedName>
        <fullName evidence="4">Pseudaminic acid biosynthesis-associated protein PseG</fullName>
    </submittedName>
</protein>
<keyword evidence="5" id="KW-1185">Reference proteome</keyword>